<gene>
    <name evidence="5" type="primary">lepB</name>
    <name evidence="5" type="ORF">ACFOEK_09200</name>
</gene>
<keyword evidence="6" id="KW-1185">Reference proteome</keyword>
<dbReference type="Pfam" id="PF10502">
    <property type="entry name" value="Peptidase_S26"/>
    <property type="match status" value="1"/>
</dbReference>
<dbReference type="InterPro" id="IPR000223">
    <property type="entry name" value="Pept_S26A_signal_pept_1"/>
</dbReference>
<proteinExistence type="inferred from homology"/>
<dbReference type="Gene3D" id="2.10.109.10">
    <property type="entry name" value="Umud Fragment, subunit A"/>
    <property type="match status" value="1"/>
</dbReference>
<dbReference type="InterPro" id="IPR019533">
    <property type="entry name" value="Peptidase_S26"/>
</dbReference>
<feature type="transmembrane region" description="Helical" evidence="3">
    <location>
        <begin position="32"/>
        <end position="49"/>
    </location>
</feature>
<sequence length="267" mass="29463">MLYQRSPVTAGILSLIYPGLGHLYVGRFEQAVIIQAIIYGLIILLGKLGLLSTAFGAYALMAWSALLYIGVAWHSVRLAKQCDQSYAPKVYNAWWGYIGFVLVWQLGFNYLAYTNNNLLGVGATVAKTESMTPSVRRGEFLLIDTRDKQLESGDVIAFYESAEALFPLVSRVAAVGGDRISIIYGKVYLNGQLADALSVPEALRQMPYSLSMEERIVPQGQFFVLGDFRDQSQDSRFFGSVPMSNLAGRVTDIVMSSQMSRLGQSVQ</sequence>
<feature type="transmembrane region" description="Helical" evidence="3">
    <location>
        <begin position="94"/>
        <end position="113"/>
    </location>
</feature>
<evidence type="ECO:0000313" key="6">
    <source>
        <dbReference type="Proteomes" id="UP001595476"/>
    </source>
</evidence>
<dbReference type="PANTHER" id="PTHR43390">
    <property type="entry name" value="SIGNAL PEPTIDASE I"/>
    <property type="match status" value="1"/>
</dbReference>
<evidence type="ECO:0000256" key="3">
    <source>
        <dbReference type="RuleBase" id="RU362042"/>
    </source>
</evidence>
<comment type="caution">
    <text evidence="5">The sequence shown here is derived from an EMBL/GenBank/DDBJ whole genome shotgun (WGS) entry which is preliminary data.</text>
</comment>
<keyword evidence="3" id="KW-0472">Membrane</keyword>
<dbReference type="CDD" id="cd06530">
    <property type="entry name" value="S26_SPase_I"/>
    <property type="match status" value="1"/>
</dbReference>
<keyword evidence="3 5" id="KW-0378">Hydrolase</keyword>
<dbReference type="GO" id="GO:0009003">
    <property type="term" value="F:signal peptidase activity"/>
    <property type="evidence" value="ECO:0007669"/>
    <property type="project" value="UniProtKB-EC"/>
</dbReference>
<organism evidence="5 6">
    <name type="scientific">Litoribrevibacter euphylliae</name>
    <dbReference type="NCBI Taxonomy" id="1834034"/>
    <lineage>
        <taxon>Bacteria</taxon>
        <taxon>Pseudomonadati</taxon>
        <taxon>Pseudomonadota</taxon>
        <taxon>Gammaproteobacteria</taxon>
        <taxon>Oceanospirillales</taxon>
        <taxon>Oceanospirillaceae</taxon>
        <taxon>Litoribrevibacter</taxon>
    </lineage>
</organism>
<name>A0ABV7HBD8_9GAMM</name>
<feature type="domain" description="Peptidase S26" evidence="4">
    <location>
        <begin position="125"/>
        <end position="251"/>
    </location>
</feature>
<dbReference type="EC" id="3.4.21.89" evidence="3"/>
<keyword evidence="3" id="KW-0812">Transmembrane</keyword>
<dbReference type="SUPFAM" id="SSF51306">
    <property type="entry name" value="LexA/Signal peptidase"/>
    <property type="match status" value="1"/>
</dbReference>
<dbReference type="RefSeq" id="WP_386719515.1">
    <property type="nucleotide sequence ID" value="NZ_JBHRSZ010000004.1"/>
</dbReference>
<accession>A0ABV7HBD8</accession>
<dbReference type="InterPro" id="IPR036286">
    <property type="entry name" value="LexA/Signal_pep-like_sf"/>
</dbReference>
<dbReference type="EMBL" id="JBHRSZ010000004">
    <property type="protein sequence ID" value="MFC3151199.1"/>
    <property type="molecule type" value="Genomic_DNA"/>
</dbReference>
<feature type="transmembrane region" description="Helical" evidence="3">
    <location>
        <begin position="55"/>
        <end position="73"/>
    </location>
</feature>
<reference evidence="6" key="1">
    <citation type="journal article" date="2019" name="Int. J. Syst. Evol. Microbiol.">
        <title>The Global Catalogue of Microorganisms (GCM) 10K type strain sequencing project: providing services to taxonomists for standard genome sequencing and annotation.</title>
        <authorList>
            <consortium name="The Broad Institute Genomics Platform"/>
            <consortium name="The Broad Institute Genome Sequencing Center for Infectious Disease"/>
            <person name="Wu L."/>
            <person name="Ma J."/>
        </authorList>
    </citation>
    <scope>NUCLEOTIDE SEQUENCE [LARGE SCALE GENOMIC DNA]</scope>
    <source>
        <strain evidence="6">KCTC 52438</strain>
    </source>
</reference>
<dbReference type="PANTHER" id="PTHR43390:SF1">
    <property type="entry name" value="CHLOROPLAST PROCESSING PEPTIDASE"/>
    <property type="match status" value="1"/>
</dbReference>
<evidence type="ECO:0000259" key="4">
    <source>
        <dbReference type="Pfam" id="PF10502"/>
    </source>
</evidence>
<comment type="subcellular location">
    <subcellularLocation>
        <location evidence="3">Membrane</location>
        <topology evidence="3">Multi-pass membrane protein</topology>
    </subcellularLocation>
</comment>
<keyword evidence="3" id="KW-0645">Protease</keyword>
<feature type="transmembrane region" description="Helical" evidence="3">
    <location>
        <begin position="6"/>
        <end position="25"/>
    </location>
</feature>
<protein>
    <recommendedName>
        <fullName evidence="2 3">Signal peptidase I</fullName>
        <ecNumber evidence="3">3.4.21.89</ecNumber>
    </recommendedName>
</protein>
<evidence type="ECO:0000256" key="1">
    <source>
        <dbReference type="ARBA" id="ARBA00009370"/>
    </source>
</evidence>
<evidence type="ECO:0000256" key="2">
    <source>
        <dbReference type="ARBA" id="ARBA00019232"/>
    </source>
</evidence>
<evidence type="ECO:0000313" key="5">
    <source>
        <dbReference type="EMBL" id="MFC3151199.1"/>
    </source>
</evidence>
<dbReference type="Proteomes" id="UP001595476">
    <property type="component" value="Unassembled WGS sequence"/>
</dbReference>
<comment type="catalytic activity">
    <reaction evidence="3">
        <text>Cleavage of hydrophobic, N-terminal signal or leader sequences from secreted and periplasmic proteins.</text>
        <dbReference type="EC" id="3.4.21.89"/>
    </reaction>
</comment>
<dbReference type="PRINTS" id="PR00727">
    <property type="entry name" value="LEADERPTASE"/>
</dbReference>
<comment type="similarity">
    <text evidence="1 3">Belongs to the peptidase S26 family.</text>
</comment>
<dbReference type="NCBIfam" id="TIGR02227">
    <property type="entry name" value="sigpep_I_bact"/>
    <property type="match status" value="1"/>
</dbReference>
<keyword evidence="3" id="KW-1133">Transmembrane helix</keyword>